<dbReference type="InterPro" id="IPR032675">
    <property type="entry name" value="LRR_dom_sf"/>
</dbReference>
<dbReference type="Pfam" id="PF13855">
    <property type="entry name" value="LRR_8"/>
    <property type="match status" value="1"/>
</dbReference>
<organism evidence="4 5">
    <name type="scientific">Leptidea sinapis</name>
    <dbReference type="NCBI Taxonomy" id="189913"/>
    <lineage>
        <taxon>Eukaryota</taxon>
        <taxon>Metazoa</taxon>
        <taxon>Ecdysozoa</taxon>
        <taxon>Arthropoda</taxon>
        <taxon>Hexapoda</taxon>
        <taxon>Insecta</taxon>
        <taxon>Pterygota</taxon>
        <taxon>Neoptera</taxon>
        <taxon>Endopterygota</taxon>
        <taxon>Lepidoptera</taxon>
        <taxon>Glossata</taxon>
        <taxon>Ditrysia</taxon>
        <taxon>Papilionoidea</taxon>
        <taxon>Pieridae</taxon>
        <taxon>Dismorphiinae</taxon>
        <taxon>Leptidea</taxon>
    </lineage>
</organism>
<dbReference type="InterPro" id="IPR050328">
    <property type="entry name" value="Dev_Immune_Receptor"/>
</dbReference>
<evidence type="ECO:0000256" key="3">
    <source>
        <dbReference type="ARBA" id="ARBA00022737"/>
    </source>
</evidence>
<accession>A0A5E4PP17</accession>
<keyword evidence="1" id="KW-0433">Leucine-rich repeat</keyword>
<evidence type="ECO:0000313" key="5">
    <source>
        <dbReference type="Proteomes" id="UP000324832"/>
    </source>
</evidence>
<protein>
    <submittedName>
        <fullName evidence="4">Uncharacterized protein</fullName>
    </submittedName>
</protein>
<dbReference type="EMBL" id="FZQP02000027">
    <property type="protein sequence ID" value="VVC86827.1"/>
    <property type="molecule type" value="Genomic_DNA"/>
</dbReference>
<gene>
    <name evidence="4" type="ORF">LSINAPIS_LOCUS576</name>
</gene>
<dbReference type="SUPFAM" id="SSF52058">
    <property type="entry name" value="L domain-like"/>
    <property type="match status" value="1"/>
</dbReference>
<reference evidence="4 5" key="1">
    <citation type="submission" date="2017-07" db="EMBL/GenBank/DDBJ databases">
        <authorList>
            <person name="Talla V."/>
            <person name="Backstrom N."/>
        </authorList>
    </citation>
    <scope>NUCLEOTIDE SEQUENCE [LARGE SCALE GENOMIC DNA]</scope>
</reference>
<dbReference type="GO" id="GO:0031012">
    <property type="term" value="C:extracellular matrix"/>
    <property type="evidence" value="ECO:0007669"/>
    <property type="project" value="TreeGrafter"/>
</dbReference>
<evidence type="ECO:0000256" key="1">
    <source>
        <dbReference type="ARBA" id="ARBA00022614"/>
    </source>
</evidence>
<dbReference type="Proteomes" id="UP000324832">
    <property type="component" value="Unassembled WGS sequence"/>
</dbReference>
<keyword evidence="3" id="KW-0677">Repeat</keyword>
<dbReference type="PANTHER" id="PTHR24373">
    <property type="entry name" value="SLIT RELATED LEUCINE-RICH REPEAT NEURONAL PROTEIN"/>
    <property type="match status" value="1"/>
</dbReference>
<sequence length="143" mass="16784">MADHALRTLDYQFKLNIKSELKEPYSITDPYVLTSKQNTDNLSPYLHFTGCIAYKWSGWGIYHLVGARSRRDLQGNNITIIFQSDFQKLKDLKILQLSENQIHTIERDAFLELNSLERLKLSNNRLSHLPDGLFVRLRHLQRL</sequence>
<dbReference type="AlphaFoldDB" id="A0A5E4PP17"/>
<dbReference type="InterPro" id="IPR001611">
    <property type="entry name" value="Leu-rich_rpt"/>
</dbReference>
<dbReference type="Gene3D" id="3.80.10.10">
    <property type="entry name" value="Ribonuclease Inhibitor"/>
    <property type="match status" value="1"/>
</dbReference>
<dbReference type="PANTHER" id="PTHR24373:SF370">
    <property type="entry name" value="FISH-LIPS, ISOFORM E"/>
    <property type="match status" value="1"/>
</dbReference>
<dbReference type="PROSITE" id="PS51450">
    <property type="entry name" value="LRR"/>
    <property type="match status" value="2"/>
</dbReference>
<dbReference type="SMART" id="SM00369">
    <property type="entry name" value="LRR_TYP"/>
    <property type="match status" value="2"/>
</dbReference>
<keyword evidence="5" id="KW-1185">Reference proteome</keyword>
<evidence type="ECO:0000313" key="4">
    <source>
        <dbReference type="EMBL" id="VVC86827.1"/>
    </source>
</evidence>
<evidence type="ECO:0000256" key="2">
    <source>
        <dbReference type="ARBA" id="ARBA00022729"/>
    </source>
</evidence>
<name>A0A5E4PP17_9NEOP</name>
<dbReference type="InterPro" id="IPR003591">
    <property type="entry name" value="Leu-rich_rpt_typical-subtyp"/>
</dbReference>
<dbReference type="GO" id="GO:0005615">
    <property type="term" value="C:extracellular space"/>
    <property type="evidence" value="ECO:0007669"/>
    <property type="project" value="TreeGrafter"/>
</dbReference>
<proteinExistence type="predicted"/>
<keyword evidence="2" id="KW-0732">Signal</keyword>